<protein>
    <submittedName>
        <fullName evidence="1">Uncharacterized protein</fullName>
    </submittedName>
</protein>
<dbReference type="EMBL" id="JAJSOW010000100">
    <property type="protein sequence ID" value="KAI9186947.1"/>
    <property type="molecule type" value="Genomic_DNA"/>
</dbReference>
<proteinExistence type="predicted"/>
<keyword evidence="2" id="KW-1185">Reference proteome</keyword>
<reference evidence="1" key="1">
    <citation type="journal article" date="2022" name="Plant J.">
        <title>Strategies of tolerance reflected in two North American maple genomes.</title>
        <authorList>
            <person name="McEvoy S.L."/>
            <person name="Sezen U.U."/>
            <person name="Trouern-Trend A."/>
            <person name="McMahon S.M."/>
            <person name="Schaberg P.G."/>
            <person name="Yang J."/>
            <person name="Wegrzyn J.L."/>
            <person name="Swenson N.G."/>
        </authorList>
    </citation>
    <scope>NUCLEOTIDE SEQUENCE</scope>
    <source>
        <strain evidence="1">91603</strain>
    </source>
</reference>
<dbReference type="AlphaFoldDB" id="A0AAD5NYW5"/>
<sequence length="123" mass="13692">MRRRVGGGDRLQFMVRVGIHLRSPYALLFRLDKETELTTVYLEPQKGRADPTFPMPSGQGAQTSLIVHSSQENRSCGDEVAGSIGLSFCNEKYRVLSLLRPLGYLETRAVFPRSVFDSSGSLL</sequence>
<reference evidence="1" key="2">
    <citation type="submission" date="2023-02" db="EMBL/GenBank/DDBJ databases">
        <authorList>
            <person name="Swenson N.G."/>
            <person name="Wegrzyn J.L."/>
            <person name="Mcevoy S.L."/>
        </authorList>
    </citation>
    <scope>NUCLEOTIDE SEQUENCE</scope>
    <source>
        <strain evidence="1">91603</strain>
        <tissue evidence="1">Leaf</tissue>
    </source>
</reference>
<dbReference type="Proteomes" id="UP001064489">
    <property type="component" value="Chromosome 3"/>
</dbReference>
<evidence type="ECO:0000313" key="1">
    <source>
        <dbReference type="EMBL" id="KAI9186947.1"/>
    </source>
</evidence>
<accession>A0AAD5NYW5</accession>
<evidence type="ECO:0000313" key="2">
    <source>
        <dbReference type="Proteomes" id="UP001064489"/>
    </source>
</evidence>
<comment type="caution">
    <text evidence="1">The sequence shown here is derived from an EMBL/GenBank/DDBJ whole genome shotgun (WGS) entry which is preliminary data.</text>
</comment>
<organism evidence="1 2">
    <name type="scientific">Acer negundo</name>
    <name type="common">Box elder</name>
    <dbReference type="NCBI Taxonomy" id="4023"/>
    <lineage>
        <taxon>Eukaryota</taxon>
        <taxon>Viridiplantae</taxon>
        <taxon>Streptophyta</taxon>
        <taxon>Embryophyta</taxon>
        <taxon>Tracheophyta</taxon>
        <taxon>Spermatophyta</taxon>
        <taxon>Magnoliopsida</taxon>
        <taxon>eudicotyledons</taxon>
        <taxon>Gunneridae</taxon>
        <taxon>Pentapetalae</taxon>
        <taxon>rosids</taxon>
        <taxon>malvids</taxon>
        <taxon>Sapindales</taxon>
        <taxon>Sapindaceae</taxon>
        <taxon>Hippocastanoideae</taxon>
        <taxon>Acereae</taxon>
        <taxon>Acer</taxon>
    </lineage>
</organism>
<name>A0AAD5NYW5_ACENE</name>
<gene>
    <name evidence="1" type="ORF">LWI28_022554</name>
</gene>